<sequence>MPSACATPASANRPQRLRATRRRPRCATTGWDVRAADKQRNEEKGGTKRISQSSRRCAISALIQYNHRPRLSSRRQTKKRRNEKRGEQNEHNHSLRRTPRLPPLHNTHMPARPTPPAGVVPRCIPRGGRERGVVVCGEERRAGLAARSSPPHCTRGTASITANALQQHTYIVLPPSNPIPLSLSSAPKKKKNQRETHSPNPPPAPAGPKSHFIFNFLQCVHAPGLFAFLCGRRGFGFGFAWWWYSGVFVFRQTRRRRDCTRRVGWVGVVQADEEVHRGKHTPRKPARRGKPNARREREPSNKSQQPAGRRQKIRRSWSIIEAVERHSRVLSRLDWDWVPGRPGEAR</sequence>
<feature type="region of interest" description="Disordered" evidence="1">
    <location>
        <begin position="1"/>
        <end position="124"/>
    </location>
</feature>
<evidence type="ECO:0000313" key="3">
    <source>
        <dbReference type="Proteomes" id="UP001362999"/>
    </source>
</evidence>
<dbReference type="AlphaFoldDB" id="A0AAV9ZCD6"/>
<dbReference type="Proteomes" id="UP001362999">
    <property type="component" value="Unassembled WGS sequence"/>
</dbReference>
<evidence type="ECO:0000256" key="1">
    <source>
        <dbReference type="SAM" id="MobiDB-lite"/>
    </source>
</evidence>
<feature type="compositionally biased region" description="Basic residues" evidence="1">
    <location>
        <begin position="15"/>
        <end position="25"/>
    </location>
</feature>
<accession>A0AAV9ZCD6</accession>
<name>A0AAV9ZCD6_9AGAR</name>
<protein>
    <submittedName>
        <fullName evidence="2">Uncharacterized protein</fullName>
    </submittedName>
</protein>
<feature type="region of interest" description="Disordered" evidence="1">
    <location>
        <begin position="181"/>
        <end position="207"/>
    </location>
</feature>
<feature type="compositionally biased region" description="Basic residues" evidence="1">
    <location>
        <begin position="277"/>
        <end position="292"/>
    </location>
</feature>
<organism evidence="2 3">
    <name type="scientific">Favolaschia claudopus</name>
    <dbReference type="NCBI Taxonomy" id="2862362"/>
    <lineage>
        <taxon>Eukaryota</taxon>
        <taxon>Fungi</taxon>
        <taxon>Dikarya</taxon>
        <taxon>Basidiomycota</taxon>
        <taxon>Agaricomycotina</taxon>
        <taxon>Agaricomycetes</taxon>
        <taxon>Agaricomycetidae</taxon>
        <taxon>Agaricales</taxon>
        <taxon>Marasmiineae</taxon>
        <taxon>Mycenaceae</taxon>
        <taxon>Favolaschia</taxon>
    </lineage>
</organism>
<proteinExistence type="predicted"/>
<feature type="compositionally biased region" description="Basic and acidic residues" evidence="1">
    <location>
        <begin position="34"/>
        <end position="46"/>
    </location>
</feature>
<feature type="region of interest" description="Disordered" evidence="1">
    <location>
        <begin position="275"/>
        <end position="314"/>
    </location>
</feature>
<comment type="caution">
    <text evidence="2">The sequence shown here is derived from an EMBL/GenBank/DDBJ whole genome shotgun (WGS) entry which is preliminary data.</text>
</comment>
<reference evidence="2 3" key="1">
    <citation type="journal article" date="2024" name="J Genomics">
        <title>Draft genome sequencing and assembly of Favolaschia claudopus CIRM-BRFM 2984 isolated from oak limbs.</title>
        <authorList>
            <person name="Navarro D."/>
            <person name="Drula E."/>
            <person name="Chaduli D."/>
            <person name="Cazenave R."/>
            <person name="Ahrendt S."/>
            <person name="Wang J."/>
            <person name="Lipzen A."/>
            <person name="Daum C."/>
            <person name="Barry K."/>
            <person name="Grigoriev I.V."/>
            <person name="Favel A."/>
            <person name="Rosso M.N."/>
            <person name="Martin F."/>
        </authorList>
    </citation>
    <scope>NUCLEOTIDE SEQUENCE [LARGE SCALE GENOMIC DNA]</scope>
    <source>
        <strain evidence="2 3">CIRM-BRFM 2984</strain>
    </source>
</reference>
<dbReference type="EMBL" id="JAWWNJ010000164">
    <property type="protein sequence ID" value="KAK6977869.1"/>
    <property type="molecule type" value="Genomic_DNA"/>
</dbReference>
<feature type="compositionally biased region" description="Basic residues" evidence="1">
    <location>
        <begin position="67"/>
        <end position="83"/>
    </location>
</feature>
<evidence type="ECO:0000313" key="2">
    <source>
        <dbReference type="EMBL" id="KAK6977869.1"/>
    </source>
</evidence>
<feature type="compositionally biased region" description="Basic and acidic residues" evidence="1">
    <location>
        <begin position="84"/>
        <end position="93"/>
    </location>
</feature>
<gene>
    <name evidence="2" type="ORF">R3P38DRAFT_2809805</name>
</gene>
<keyword evidence="3" id="KW-1185">Reference proteome</keyword>